<protein>
    <recommendedName>
        <fullName evidence="2">DUF1559 domain-containing protein</fullName>
    </recommendedName>
</protein>
<dbReference type="InParanoid" id="A0A6C2YIK6"/>
<feature type="transmembrane region" description="Helical" evidence="1">
    <location>
        <begin position="12"/>
        <end position="36"/>
    </location>
</feature>
<name>A0A6C2YIK6_9BACT</name>
<dbReference type="Gene3D" id="3.30.700.10">
    <property type="entry name" value="Glycoprotein, Type 4 Pilin"/>
    <property type="match status" value="1"/>
</dbReference>
<dbReference type="KEGG" id="tim:GMBLW1_30450"/>
<dbReference type="InterPro" id="IPR011453">
    <property type="entry name" value="DUF1559"/>
</dbReference>
<evidence type="ECO:0000313" key="3">
    <source>
        <dbReference type="EMBL" id="VIP00915.1"/>
    </source>
</evidence>
<dbReference type="Proteomes" id="UP000464378">
    <property type="component" value="Chromosome"/>
</dbReference>
<keyword evidence="4" id="KW-1185">Reference proteome</keyword>
<dbReference type="SUPFAM" id="SSF54523">
    <property type="entry name" value="Pili subunits"/>
    <property type="match status" value="1"/>
</dbReference>
<gene>
    <name evidence="3" type="ORF">GMBLW1_30450</name>
</gene>
<keyword evidence="1" id="KW-0472">Membrane</keyword>
<organism evidence="3">
    <name type="scientific">Tuwongella immobilis</name>
    <dbReference type="NCBI Taxonomy" id="692036"/>
    <lineage>
        <taxon>Bacteria</taxon>
        <taxon>Pseudomonadati</taxon>
        <taxon>Planctomycetota</taxon>
        <taxon>Planctomycetia</taxon>
        <taxon>Gemmatales</taxon>
        <taxon>Gemmataceae</taxon>
        <taxon>Tuwongella</taxon>
    </lineage>
</organism>
<accession>A0A6C2YIK6</accession>
<evidence type="ECO:0000313" key="4">
    <source>
        <dbReference type="Proteomes" id="UP000464378"/>
    </source>
</evidence>
<evidence type="ECO:0000256" key="1">
    <source>
        <dbReference type="SAM" id="Phobius"/>
    </source>
</evidence>
<proteinExistence type="predicted"/>
<dbReference type="AlphaFoldDB" id="A0A6C2YIK6"/>
<reference evidence="3" key="1">
    <citation type="submission" date="2019-04" db="EMBL/GenBank/DDBJ databases">
        <authorList>
            <consortium name="Science for Life Laboratories"/>
        </authorList>
    </citation>
    <scope>NUCLEOTIDE SEQUENCE</scope>
    <source>
        <strain evidence="3">MBLW1</strain>
    </source>
</reference>
<dbReference type="InterPro" id="IPR012902">
    <property type="entry name" value="N_methyl_site"/>
</dbReference>
<dbReference type="InterPro" id="IPR045584">
    <property type="entry name" value="Pilin-like"/>
</dbReference>
<evidence type="ECO:0000259" key="2">
    <source>
        <dbReference type="Pfam" id="PF07596"/>
    </source>
</evidence>
<keyword evidence="1" id="KW-1133">Transmembrane helix</keyword>
<dbReference type="PANTHER" id="PTHR30093">
    <property type="entry name" value="GENERAL SECRETION PATHWAY PROTEIN G"/>
    <property type="match status" value="1"/>
</dbReference>
<sequence length="309" mass="34470">MSINLHGMKRTAFTLIELLVVISILGILIGLLLSAVQSVRTAAARSNCQNNLRQMGLALHQFHGRHDRFPPGRNPNKSGQTPFDMLSWQSLILPDIEQESLYRQAEEDCRLYPDKFQVYKSHRGSRATIKLWICPADSRLYSPGADSKGVQAAYSSYLGIIVWRDSSKPDDLPQLGMMVASAGWNVSEIRDGTSNTLFVGERPPPENLLAGWWYPLYRYIPDSYGPFSCMDFGALAISLADPCSFVRSDVYGPGDIRSACDRFRFWSFHPQGANWLLADGSVRFIRYSQSNIIGPMVSIAGGEVIANLE</sequence>
<dbReference type="RefSeq" id="WP_162661083.1">
    <property type="nucleotide sequence ID" value="NZ_LR593887.1"/>
</dbReference>
<keyword evidence="1" id="KW-0812">Transmembrane</keyword>
<dbReference type="Pfam" id="PF07963">
    <property type="entry name" value="N_methyl"/>
    <property type="match status" value="1"/>
</dbReference>
<dbReference type="NCBIfam" id="TIGR04294">
    <property type="entry name" value="pre_pil_HX9DG"/>
    <property type="match status" value="1"/>
</dbReference>
<dbReference type="EMBL" id="LR593887">
    <property type="protein sequence ID" value="VTR97248.1"/>
    <property type="molecule type" value="Genomic_DNA"/>
</dbReference>
<feature type="domain" description="DUF1559" evidence="2">
    <location>
        <begin position="37"/>
        <end position="202"/>
    </location>
</feature>
<dbReference type="NCBIfam" id="TIGR02532">
    <property type="entry name" value="IV_pilin_GFxxxE"/>
    <property type="match status" value="1"/>
</dbReference>
<dbReference type="Pfam" id="PF07596">
    <property type="entry name" value="SBP_bac_10"/>
    <property type="match status" value="1"/>
</dbReference>
<dbReference type="PANTHER" id="PTHR30093:SF2">
    <property type="entry name" value="TYPE II SECRETION SYSTEM PROTEIN H"/>
    <property type="match status" value="1"/>
</dbReference>
<dbReference type="EMBL" id="LR586016">
    <property type="protein sequence ID" value="VIP00915.1"/>
    <property type="molecule type" value="Genomic_DNA"/>
</dbReference>
<dbReference type="InterPro" id="IPR027558">
    <property type="entry name" value="Pre_pil_HX9DG_C"/>
</dbReference>